<dbReference type="Proteomes" id="UP001431783">
    <property type="component" value="Unassembled WGS sequence"/>
</dbReference>
<proteinExistence type="predicted"/>
<name>A0AAW1V225_9CUCU</name>
<comment type="caution">
    <text evidence="1">The sequence shown here is derived from an EMBL/GenBank/DDBJ whole genome shotgun (WGS) entry which is preliminary data.</text>
</comment>
<organism evidence="1 2">
    <name type="scientific">Henosepilachna vigintioctopunctata</name>
    <dbReference type="NCBI Taxonomy" id="420089"/>
    <lineage>
        <taxon>Eukaryota</taxon>
        <taxon>Metazoa</taxon>
        <taxon>Ecdysozoa</taxon>
        <taxon>Arthropoda</taxon>
        <taxon>Hexapoda</taxon>
        <taxon>Insecta</taxon>
        <taxon>Pterygota</taxon>
        <taxon>Neoptera</taxon>
        <taxon>Endopterygota</taxon>
        <taxon>Coleoptera</taxon>
        <taxon>Polyphaga</taxon>
        <taxon>Cucujiformia</taxon>
        <taxon>Coccinelloidea</taxon>
        <taxon>Coccinellidae</taxon>
        <taxon>Epilachninae</taxon>
        <taxon>Epilachnini</taxon>
        <taxon>Henosepilachna</taxon>
    </lineage>
</organism>
<keyword evidence="2" id="KW-1185">Reference proteome</keyword>
<evidence type="ECO:0000313" key="2">
    <source>
        <dbReference type="Proteomes" id="UP001431783"/>
    </source>
</evidence>
<evidence type="ECO:0000313" key="1">
    <source>
        <dbReference type="EMBL" id="KAK9889737.1"/>
    </source>
</evidence>
<accession>A0AAW1V225</accession>
<dbReference type="AlphaFoldDB" id="A0AAW1V225"/>
<protein>
    <submittedName>
        <fullName evidence="1">Uncharacterized protein</fullName>
    </submittedName>
</protein>
<dbReference type="EMBL" id="JARQZJ010000123">
    <property type="protein sequence ID" value="KAK9889737.1"/>
    <property type="molecule type" value="Genomic_DNA"/>
</dbReference>
<reference evidence="1 2" key="1">
    <citation type="submission" date="2023-03" db="EMBL/GenBank/DDBJ databases">
        <title>Genome insight into feeding habits of ladybird beetles.</title>
        <authorList>
            <person name="Li H.-S."/>
            <person name="Huang Y.-H."/>
            <person name="Pang H."/>
        </authorList>
    </citation>
    <scope>NUCLEOTIDE SEQUENCE [LARGE SCALE GENOMIC DNA]</scope>
    <source>
        <strain evidence="1">SYSU_2023b</strain>
        <tissue evidence="1">Whole body</tissue>
    </source>
</reference>
<gene>
    <name evidence="1" type="ORF">WA026_007119</name>
</gene>
<sequence>MLTLLNHSNGPRPFGRLSPEFIRSDTVGTDFGAVTFEFKNGVGLRNPIRPVASARNHHRLPFVKDALALRRSFVPMVWNASAGKPLHRNFERDASDLLPKERKLRSCSN</sequence>